<reference evidence="2" key="1">
    <citation type="submission" date="2020-10" db="EMBL/GenBank/DDBJ databases">
        <authorList>
            <person name="Castelo-Branco R."/>
            <person name="Eusebio N."/>
            <person name="Adriana R."/>
            <person name="Vieira A."/>
            <person name="Brugerolle De Fraissinette N."/>
            <person name="Rezende De Castro R."/>
            <person name="Schneider M.P."/>
            <person name="Vasconcelos V."/>
            <person name="Leao P.N."/>
        </authorList>
    </citation>
    <scope>NUCLEOTIDE SEQUENCE</scope>
    <source>
        <strain evidence="2">LEGE 07310</strain>
    </source>
</reference>
<dbReference type="EMBL" id="JADEXG010000089">
    <property type="protein sequence ID" value="MBE9080174.1"/>
    <property type="molecule type" value="Genomic_DNA"/>
</dbReference>
<organism evidence="2 3">
    <name type="scientific">Vasconcelosia minhoensis LEGE 07310</name>
    <dbReference type="NCBI Taxonomy" id="915328"/>
    <lineage>
        <taxon>Bacteria</taxon>
        <taxon>Bacillati</taxon>
        <taxon>Cyanobacteriota</taxon>
        <taxon>Cyanophyceae</taxon>
        <taxon>Nodosilineales</taxon>
        <taxon>Cymatolegaceae</taxon>
        <taxon>Vasconcelosia</taxon>
        <taxon>Vasconcelosia minhoensis</taxon>
    </lineage>
</organism>
<evidence type="ECO:0000259" key="1">
    <source>
        <dbReference type="Pfam" id="PF13619"/>
    </source>
</evidence>
<dbReference type="Proteomes" id="UP000636505">
    <property type="component" value="Unassembled WGS sequence"/>
</dbReference>
<feature type="domain" description="KTSC" evidence="1">
    <location>
        <begin position="7"/>
        <end position="57"/>
    </location>
</feature>
<evidence type="ECO:0000313" key="2">
    <source>
        <dbReference type="EMBL" id="MBE9080174.1"/>
    </source>
</evidence>
<keyword evidence="3" id="KW-1185">Reference proteome</keyword>
<dbReference type="RefSeq" id="WP_193911863.1">
    <property type="nucleotide sequence ID" value="NZ_JADEXG010000089.1"/>
</dbReference>
<protein>
    <submittedName>
        <fullName evidence="2">KTSC domain-containing protein</fullName>
    </submittedName>
</protein>
<proteinExistence type="predicted"/>
<comment type="caution">
    <text evidence="2">The sequence shown here is derived from an EMBL/GenBank/DDBJ whole genome shotgun (WGS) entry which is preliminary data.</text>
</comment>
<accession>A0A8J7AJM0</accession>
<dbReference type="AlphaFoldDB" id="A0A8J7AJM0"/>
<name>A0A8J7AJM0_9CYAN</name>
<sequence length="84" mass="9443">MELHTVDSSMIQAFGYEADSQTLLVIFNSGKTHQYLEVPKEIYEQLLAAGSKGSYMRDLRQTPAITASAPSLILQIRSPRRLCR</sequence>
<dbReference type="Pfam" id="PF13619">
    <property type="entry name" value="KTSC"/>
    <property type="match status" value="1"/>
</dbReference>
<evidence type="ECO:0000313" key="3">
    <source>
        <dbReference type="Proteomes" id="UP000636505"/>
    </source>
</evidence>
<gene>
    <name evidence="2" type="ORF">IQ241_23280</name>
</gene>
<dbReference type="InterPro" id="IPR025309">
    <property type="entry name" value="KTSC_dom"/>
</dbReference>